<dbReference type="Proteomes" id="UP001341840">
    <property type="component" value="Unassembled WGS sequence"/>
</dbReference>
<comment type="caution">
    <text evidence="2">The sequence shown here is derived from an EMBL/GenBank/DDBJ whole genome shotgun (WGS) entry which is preliminary data.</text>
</comment>
<accession>A0ABU6XWH7</accession>
<protein>
    <submittedName>
        <fullName evidence="2">Uncharacterized protein</fullName>
    </submittedName>
</protein>
<feature type="coiled-coil region" evidence="1">
    <location>
        <begin position="57"/>
        <end position="114"/>
    </location>
</feature>
<name>A0ABU6XWH7_9FABA</name>
<sequence length="151" mass="16727">MDCSFEASGFSEASLLAPRAQEALRDYDPIESVRWAEWAMLRAATIMKSVEPRLTIADEAERQNSKLVGDLKAERLRELVAEEKVRANLAEVSIAELENQFERLAEDVKNAVFTTEGALKAQLAILPPDFDADQIGFFKDIVDGKVVDPSG</sequence>
<keyword evidence="3" id="KW-1185">Reference proteome</keyword>
<reference evidence="2 3" key="1">
    <citation type="journal article" date="2023" name="Plants (Basel)">
        <title>Bridging the Gap: Combining Genomics and Transcriptomics Approaches to Understand Stylosanthes scabra, an Orphan Legume from the Brazilian Caatinga.</title>
        <authorList>
            <person name="Ferreira-Neto J.R.C."/>
            <person name="da Silva M.D."/>
            <person name="Binneck E."/>
            <person name="de Melo N.F."/>
            <person name="da Silva R.H."/>
            <person name="de Melo A.L.T.M."/>
            <person name="Pandolfi V."/>
            <person name="Bustamante F.O."/>
            <person name="Brasileiro-Vidal A.C."/>
            <person name="Benko-Iseppon A.M."/>
        </authorList>
    </citation>
    <scope>NUCLEOTIDE SEQUENCE [LARGE SCALE GENOMIC DNA]</scope>
    <source>
        <tissue evidence="2">Leaves</tissue>
    </source>
</reference>
<dbReference type="EMBL" id="JASCZI010214481">
    <property type="protein sequence ID" value="MED6202084.1"/>
    <property type="molecule type" value="Genomic_DNA"/>
</dbReference>
<evidence type="ECO:0000256" key="1">
    <source>
        <dbReference type="SAM" id="Coils"/>
    </source>
</evidence>
<evidence type="ECO:0000313" key="2">
    <source>
        <dbReference type="EMBL" id="MED6202084.1"/>
    </source>
</evidence>
<organism evidence="2 3">
    <name type="scientific">Stylosanthes scabra</name>
    <dbReference type="NCBI Taxonomy" id="79078"/>
    <lineage>
        <taxon>Eukaryota</taxon>
        <taxon>Viridiplantae</taxon>
        <taxon>Streptophyta</taxon>
        <taxon>Embryophyta</taxon>
        <taxon>Tracheophyta</taxon>
        <taxon>Spermatophyta</taxon>
        <taxon>Magnoliopsida</taxon>
        <taxon>eudicotyledons</taxon>
        <taxon>Gunneridae</taxon>
        <taxon>Pentapetalae</taxon>
        <taxon>rosids</taxon>
        <taxon>fabids</taxon>
        <taxon>Fabales</taxon>
        <taxon>Fabaceae</taxon>
        <taxon>Papilionoideae</taxon>
        <taxon>50 kb inversion clade</taxon>
        <taxon>dalbergioids sensu lato</taxon>
        <taxon>Dalbergieae</taxon>
        <taxon>Pterocarpus clade</taxon>
        <taxon>Stylosanthes</taxon>
    </lineage>
</organism>
<evidence type="ECO:0000313" key="3">
    <source>
        <dbReference type="Proteomes" id="UP001341840"/>
    </source>
</evidence>
<gene>
    <name evidence="2" type="ORF">PIB30_101805</name>
</gene>
<keyword evidence="1" id="KW-0175">Coiled coil</keyword>
<proteinExistence type="predicted"/>